<protein>
    <submittedName>
        <fullName evidence="1">Uncharacterized protein</fullName>
    </submittedName>
</protein>
<dbReference type="PATRIC" id="fig|1333534.5.peg.1990"/>
<reference evidence="1 2" key="1">
    <citation type="submission" date="2015-03" db="EMBL/GenBank/DDBJ databases">
        <authorList>
            <person name="Abdul Halim M."/>
        </authorList>
    </citation>
    <scope>NUCLEOTIDE SEQUENCE [LARGE SCALE GENOMIC DNA]</scope>
    <source>
        <strain evidence="1 2">ATCC 35681</strain>
    </source>
</reference>
<dbReference type="EMBL" id="CP011114">
    <property type="protein sequence ID" value="AKG34709.1"/>
    <property type="molecule type" value="Genomic_DNA"/>
</dbReference>
<organism evidence="1 2">
    <name type="scientific">Paenibacillus durus ATCC 35681</name>
    <dbReference type="NCBI Taxonomy" id="1333534"/>
    <lineage>
        <taxon>Bacteria</taxon>
        <taxon>Bacillati</taxon>
        <taxon>Bacillota</taxon>
        <taxon>Bacilli</taxon>
        <taxon>Bacillales</taxon>
        <taxon>Paenibacillaceae</taxon>
        <taxon>Paenibacillus</taxon>
    </lineage>
</organism>
<name>A0A0F7F9H8_PAEDU</name>
<gene>
    <name evidence="1" type="ORF">VK70_09085</name>
</gene>
<dbReference type="HOGENOM" id="CLU_2651017_0_0_9"/>
<dbReference type="AlphaFoldDB" id="A0A0F7F9H8"/>
<evidence type="ECO:0000313" key="1">
    <source>
        <dbReference type="EMBL" id="AKG34709.1"/>
    </source>
</evidence>
<dbReference type="RefSeq" id="WP_025694856.1">
    <property type="nucleotide sequence ID" value="NZ_ASQQ01000198.1"/>
</dbReference>
<proteinExistence type="predicted"/>
<sequence>MRKTYSAVRPKQRSRLRLFAGKHYFIWKRYVKWLTVKEKAANTFKRDALPCKVFEHATPLLRKLRQVDMRLRMPLC</sequence>
<dbReference type="OrthoDB" id="9813301at2"/>
<evidence type="ECO:0000313" key="2">
    <source>
        <dbReference type="Proteomes" id="UP000034189"/>
    </source>
</evidence>
<dbReference type="Proteomes" id="UP000034189">
    <property type="component" value="Chromosome"/>
</dbReference>
<reference evidence="1 2" key="2">
    <citation type="journal article" date="2016" name="Genome Announc.">
        <title>Genome Sequence of a Gram-Positive Diazotroph, Paenibacillus durus Type Strain ATCC 35681.</title>
        <authorList>
            <person name="Halim M.A."/>
            <person name="Rahman A.Y."/>
            <person name="Sim K.S."/>
            <person name="Yam H.C."/>
            <person name="Rahim A.A."/>
            <person name="Ghazali A.H."/>
            <person name="Najimudin N."/>
        </authorList>
    </citation>
    <scope>NUCLEOTIDE SEQUENCE [LARGE SCALE GENOMIC DNA]</scope>
    <source>
        <strain evidence="1 2">ATCC 35681</strain>
    </source>
</reference>
<accession>A0A0F7F9H8</accession>